<evidence type="ECO:0000256" key="7">
    <source>
        <dbReference type="ARBA" id="ARBA00023232"/>
    </source>
</evidence>
<dbReference type="Gene3D" id="3.40.30.10">
    <property type="entry name" value="Glutaredoxin"/>
    <property type="match status" value="1"/>
</dbReference>
<dbReference type="PROSITE" id="PS50405">
    <property type="entry name" value="GST_CTER"/>
    <property type="match status" value="1"/>
</dbReference>
<evidence type="ECO:0000256" key="5">
    <source>
        <dbReference type="ARBA" id="ARBA00013199"/>
    </source>
</evidence>
<evidence type="ECO:0000256" key="6">
    <source>
        <dbReference type="ARBA" id="ARBA00022878"/>
    </source>
</evidence>
<dbReference type="InterPro" id="IPR036249">
    <property type="entry name" value="Thioredoxin-like_sf"/>
</dbReference>
<comment type="similarity">
    <text evidence="4">Belongs to the GST superfamily. Zeta family.</text>
</comment>
<feature type="domain" description="GST N-terminal" evidence="8">
    <location>
        <begin position="3"/>
        <end position="84"/>
    </location>
</feature>
<dbReference type="Gene3D" id="1.20.1050.10">
    <property type="match status" value="1"/>
</dbReference>
<evidence type="ECO:0000259" key="9">
    <source>
        <dbReference type="PROSITE" id="PS50405"/>
    </source>
</evidence>
<dbReference type="InterPro" id="IPR010987">
    <property type="entry name" value="Glutathione-S-Trfase_C-like"/>
</dbReference>
<dbReference type="GO" id="GO:0016034">
    <property type="term" value="F:maleylacetoacetate isomerase activity"/>
    <property type="evidence" value="ECO:0007669"/>
    <property type="project" value="UniProtKB-EC"/>
</dbReference>
<evidence type="ECO:0000313" key="10">
    <source>
        <dbReference type="Proteomes" id="UP000887540"/>
    </source>
</evidence>
<accession>A0A914DYU8</accession>
<evidence type="ECO:0000256" key="4">
    <source>
        <dbReference type="ARBA" id="ARBA00010007"/>
    </source>
</evidence>
<keyword evidence="10" id="KW-1185">Reference proteome</keyword>
<dbReference type="GO" id="GO:0004364">
    <property type="term" value="F:glutathione transferase activity"/>
    <property type="evidence" value="ECO:0007669"/>
    <property type="project" value="TreeGrafter"/>
</dbReference>
<dbReference type="InterPro" id="IPR004045">
    <property type="entry name" value="Glutathione_S-Trfase_N"/>
</dbReference>
<keyword evidence="7" id="KW-0585">Phenylalanine catabolism</keyword>
<dbReference type="CDD" id="cd03042">
    <property type="entry name" value="GST_N_Zeta"/>
    <property type="match status" value="1"/>
</dbReference>
<organism evidence="10 11">
    <name type="scientific">Acrobeloides nanus</name>
    <dbReference type="NCBI Taxonomy" id="290746"/>
    <lineage>
        <taxon>Eukaryota</taxon>
        <taxon>Metazoa</taxon>
        <taxon>Ecdysozoa</taxon>
        <taxon>Nematoda</taxon>
        <taxon>Chromadorea</taxon>
        <taxon>Rhabditida</taxon>
        <taxon>Tylenchina</taxon>
        <taxon>Cephalobomorpha</taxon>
        <taxon>Cephaloboidea</taxon>
        <taxon>Cephalobidae</taxon>
        <taxon>Acrobeloides</taxon>
    </lineage>
</organism>
<evidence type="ECO:0000256" key="2">
    <source>
        <dbReference type="ARBA" id="ARBA00001955"/>
    </source>
</evidence>
<dbReference type="InterPro" id="IPR036282">
    <property type="entry name" value="Glutathione-S-Trfase_C_sf"/>
</dbReference>
<sequence>MSNKLVLYSCWTSSCSFRARIALALKNLDYELKCINLQKGEQKRQEYLAINPNGMVPTLIHNGKVFSDSMAIIEYLDEKFPQPYKFLPEDSESRAIVRALSYSITTNVQPLHCLRVRNYHGQGNKQKADEWARYWIQIGNEAIERTLEKTAGKYAYGNSLTMADICIPPHVFNARDKFGIDMSSYPTISRLDKNLSGMQEIQGAHPTKQPDCNQ</sequence>
<evidence type="ECO:0000259" key="8">
    <source>
        <dbReference type="PROSITE" id="PS50404"/>
    </source>
</evidence>
<dbReference type="InterPro" id="IPR040079">
    <property type="entry name" value="Glutathione_S-Trfase"/>
</dbReference>
<reference evidence="11" key="1">
    <citation type="submission" date="2022-11" db="UniProtKB">
        <authorList>
            <consortium name="WormBaseParasite"/>
        </authorList>
    </citation>
    <scope>IDENTIFICATION</scope>
</reference>
<dbReference type="InterPro" id="IPR034333">
    <property type="entry name" value="GST_Zeta_N"/>
</dbReference>
<evidence type="ECO:0000256" key="1">
    <source>
        <dbReference type="ARBA" id="ARBA00001622"/>
    </source>
</evidence>
<dbReference type="PANTHER" id="PTHR42673:SF4">
    <property type="entry name" value="MALEYLACETOACETATE ISOMERASE"/>
    <property type="match status" value="1"/>
</dbReference>
<feature type="domain" description="GST C-terminal" evidence="9">
    <location>
        <begin position="90"/>
        <end position="214"/>
    </location>
</feature>
<dbReference type="SFLD" id="SFLDG00358">
    <property type="entry name" value="Main_(cytGST)"/>
    <property type="match status" value="1"/>
</dbReference>
<dbReference type="GO" id="GO:0006559">
    <property type="term" value="P:L-phenylalanine catabolic process"/>
    <property type="evidence" value="ECO:0007669"/>
    <property type="project" value="UniProtKB-KW"/>
</dbReference>
<comment type="pathway">
    <text evidence="3">Amino-acid degradation; L-phenylalanine degradation; acetoacetate and fumarate from L-phenylalanine: step 5/6.</text>
</comment>
<dbReference type="PROSITE" id="PS51354">
    <property type="entry name" value="GLUTAREDOXIN_2"/>
    <property type="match status" value="1"/>
</dbReference>
<proteinExistence type="inferred from homology"/>
<dbReference type="AlphaFoldDB" id="A0A914DYU8"/>
<dbReference type="Pfam" id="PF13409">
    <property type="entry name" value="GST_N_2"/>
    <property type="match status" value="1"/>
</dbReference>
<dbReference type="WBParaSite" id="ACRNAN_scaffold4410.g12790.t1">
    <property type="protein sequence ID" value="ACRNAN_scaffold4410.g12790.t1"/>
    <property type="gene ID" value="ACRNAN_scaffold4410.g12790"/>
</dbReference>
<dbReference type="SUPFAM" id="SSF47616">
    <property type="entry name" value="GST C-terminal domain-like"/>
    <property type="match status" value="1"/>
</dbReference>
<dbReference type="GO" id="GO:0006749">
    <property type="term" value="P:glutathione metabolic process"/>
    <property type="evidence" value="ECO:0007669"/>
    <property type="project" value="TreeGrafter"/>
</dbReference>
<protein>
    <recommendedName>
        <fullName evidence="5">maleylacetoacetate isomerase</fullName>
        <ecNumber evidence="5">5.2.1.2</ecNumber>
    </recommendedName>
</protein>
<name>A0A914DYU8_9BILA</name>
<dbReference type="GO" id="GO:0005739">
    <property type="term" value="C:mitochondrion"/>
    <property type="evidence" value="ECO:0007669"/>
    <property type="project" value="TreeGrafter"/>
</dbReference>
<dbReference type="InterPro" id="IPR005955">
    <property type="entry name" value="GST_Zeta"/>
</dbReference>
<dbReference type="Proteomes" id="UP000887540">
    <property type="component" value="Unplaced"/>
</dbReference>
<keyword evidence="6" id="KW-0828">Tyrosine catabolism</keyword>
<dbReference type="PANTHER" id="PTHR42673">
    <property type="entry name" value="MALEYLACETOACETATE ISOMERASE"/>
    <property type="match status" value="1"/>
</dbReference>
<dbReference type="EC" id="5.2.1.2" evidence="5"/>
<evidence type="ECO:0000256" key="3">
    <source>
        <dbReference type="ARBA" id="ARBA00004671"/>
    </source>
</evidence>
<comment type="cofactor">
    <cofactor evidence="2">
        <name>glutathione</name>
        <dbReference type="ChEBI" id="CHEBI:57925"/>
    </cofactor>
</comment>
<comment type="catalytic activity">
    <reaction evidence="1">
        <text>4-maleylacetoacetate = 4-fumarylacetoacetate</text>
        <dbReference type="Rhea" id="RHEA:14817"/>
        <dbReference type="ChEBI" id="CHEBI:17105"/>
        <dbReference type="ChEBI" id="CHEBI:18034"/>
        <dbReference type="EC" id="5.2.1.2"/>
    </reaction>
</comment>
<dbReference type="SUPFAM" id="SSF52833">
    <property type="entry name" value="Thioredoxin-like"/>
    <property type="match status" value="1"/>
</dbReference>
<evidence type="ECO:0000313" key="11">
    <source>
        <dbReference type="WBParaSite" id="ACRNAN_scaffold4410.g12790.t1"/>
    </source>
</evidence>
<dbReference type="GO" id="GO:0006572">
    <property type="term" value="P:L-tyrosine catabolic process"/>
    <property type="evidence" value="ECO:0007669"/>
    <property type="project" value="UniProtKB-KW"/>
</dbReference>
<dbReference type="SFLD" id="SFLDS00019">
    <property type="entry name" value="Glutathione_Transferase_(cytos"/>
    <property type="match status" value="1"/>
</dbReference>
<dbReference type="PROSITE" id="PS50404">
    <property type="entry name" value="GST_NTER"/>
    <property type="match status" value="1"/>
</dbReference>
<dbReference type="PROSITE" id="PS51257">
    <property type="entry name" value="PROKAR_LIPOPROTEIN"/>
    <property type="match status" value="1"/>
</dbReference>
<dbReference type="NCBIfam" id="TIGR01262">
    <property type="entry name" value="maiA"/>
    <property type="match status" value="1"/>
</dbReference>